<dbReference type="Pfam" id="PF01266">
    <property type="entry name" value="DAO"/>
    <property type="match status" value="1"/>
</dbReference>
<dbReference type="PANTHER" id="PTHR42929">
    <property type="entry name" value="INNER MEMBRANE ABC TRANSPORTER PERMEASE PROTEIN YDCU-RELATED-RELATED"/>
    <property type="match status" value="1"/>
</dbReference>
<dbReference type="InterPro" id="IPR000515">
    <property type="entry name" value="MetI-like"/>
</dbReference>
<keyword evidence="6 9" id="KW-1133">Transmembrane helix</keyword>
<dbReference type="EMBL" id="NBTY01000135">
    <property type="protein sequence ID" value="OTP70797.1"/>
    <property type="molecule type" value="Genomic_DNA"/>
</dbReference>
<evidence type="ECO:0000256" key="4">
    <source>
        <dbReference type="ARBA" id="ARBA00022475"/>
    </source>
</evidence>
<dbReference type="InterPro" id="IPR035906">
    <property type="entry name" value="MetI-like_sf"/>
</dbReference>
<feature type="transmembrane region" description="Helical" evidence="9">
    <location>
        <begin position="493"/>
        <end position="520"/>
    </location>
</feature>
<dbReference type="PANTHER" id="PTHR42929:SF5">
    <property type="entry name" value="ABC TRANSPORTER PERMEASE PROTEIN"/>
    <property type="match status" value="1"/>
</dbReference>
<feature type="transmembrane region" description="Helical" evidence="9">
    <location>
        <begin position="449"/>
        <end position="473"/>
    </location>
</feature>
<dbReference type="Gene3D" id="3.50.50.60">
    <property type="entry name" value="FAD/NAD(P)-binding domain"/>
    <property type="match status" value="1"/>
</dbReference>
<feature type="transmembrane region" description="Helical" evidence="9">
    <location>
        <begin position="683"/>
        <end position="704"/>
    </location>
</feature>
<evidence type="ECO:0000256" key="5">
    <source>
        <dbReference type="ARBA" id="ARBA00022692"/>
    </source>
</evidence>
<evidence type="ECO:0000256" key="7">
    <source>
        <dbReference type="ARBA" id="ARBA00023002"/>
    </source>
</evidence>
<keyword evidence="5 9" id="KW-0812">Transmembrane</keyword>
<dbReference type="InterPro" id="IPR036188">
    <property type="entry name" value="FAD/NAD-bd_sf"/>
</dbReference>
<dbReference type="CDD" id="cd06261">
    <property type="entry name" value="TM_PBP2"/>
    <property type="match status" value="1"/>
</dbReference>
<evidence type="ECO:0000256" key="2">
    <source>
        <dbReference type="ARBA" id="ARBA00007069"/>
    </source>
</evidence>
<evidence type="ECO:0000313" key="12">
    <source>
        <dbReference type="Proteomes" id="UP000194546"/>
    </source>
</evidence>
<sequence length="717" mass="78187">MPRAPLASDIDTDVAIIGAGYSGLSAAHALHERGVRAVVLDANPVGWGASGRNGGVVSSKFRLSFPAIERMHGLEAARTMHRLAHDGVRMVERLIDEFKLENARFEHTGSLRCAHTERALQGIRAEADWVRTQLGDTSMSVLSRAETQHETGSKAFVGSVLSADAGTILPLHYVRGMADGLTQRNVAIHENTSVLDMHRLDGGAGAILRTPNATVRAKQVIVGTNAYSNLTPATSDYQRELVPFRSAMIATARLSPELDARLMANRRSYTETRRMMKWFRKVDGRMLFGGRDAFGKEGQTTGFDALQRAMAGLFPELADVPVEYQWSGYVGMTFNSLPHVGRSDDVTTFCLGYNGAGIAMASLLGQHAAALALGERPELFAAGFSRARSRAVSFVARAGGSPRRCVVPVPRRRRGMMSIANRILSGQGTSVIARSDPFRQYQRREDRTMWLLMTPALVVIVLLLVVPLVWLSWQSIWNHGFTLANYERVFTGVYLDTFLLTFKLSFIVTVITLLLGYPVAYLAASVSPRFSTLILGMVILPFWTSVLVRTYAWLVLLQRTGVVNKLLMASGLTDHPLQLGYNQIGTVIAMVHILLPFMVLPLYSAMQKIPANLSHAGASLGGSPLHVFLRVFLPLSMSGVIAGVTLVFILCLGFYITPELMGGGKSVMVSMVVSRNVEIYNSWGAASAVSVVLLVCVFAIFYAASRVVPLEKTLGAK</sequence>
<evidence type="ECO:0000256" key="8">
    <source>
        <dbReference type="ARBA" id="ARBA00023136"/>
    </source>
</evidence>
<comment type="caution">
    <text evidence="11">The sequence shown here is derived from an EMBL/GenBank/DDBJ whole genome shotgun (WGS) entry which is preliminary data.</text>
</comment>
<feature type="transmembrane region" description="Helical" evidence="9">
    <location>
        <begin position="532"/>
        <end position="556"/>
    </location>
</feature>
<dbReference type="Gene3D" id="1.10.3720.10">
    <property type="entry name" value="MetI-like"/>
    <property type="match status" value="1"/>
</dbReference>
<name>A0A242MHZ0_CABSO</name>
<comment type="similarity">
    <text evidence="2">Belongs to the binding-protein-dependent transport system permease family. CysTW subfamily.</text>
</comment>
<dbReference type="GO" id="GO:0016491">
    <property type="term" value="F:oxidoreductase activity"/>
    <property type="evidence" value="ECO:0007669"/>
    <property type="project" value="UniProtKB-KW"/>
</dbReference>
<gene>
    <name evidence="11" type="ORF">PAMC26510_24540</name>
</gene>
<dbReference type="AlphaFoldDB" id="A0A242MHZ0"/>
<evidence type="ECO:0000256" key="1">
    <source>
        <dbReference type="ARBA" id="ARBA00004651"/>
    </source>
</evidence>
<dbReference type="InterPro" id="IPR006076">
    <property type="entry name" value="FAD-dep_OxRdtase"/>
</dbReference>
<dbReference type="GO" id="GO:0005886">
    <property type="term" value="C:plasma membrane"/>
    <property type="evidence" value="ECO:0007669"/>
    <property type="project" value="UniProtKB-SubCell"/>
</dbReference>
<proteinExistence type="inferred from homology"/>
<evidence type="ECO:0000259" key="10">
    <source>
        <dbReference type="PROSITE" id="PS50928"/>
    </source>
</evidence>
<reference evidence="11 12" key="1">
    <citation type="submission" date="2017-03" db="EMBL/GenBank/DDBJ databases">
        <title>Genome analysis of strain PAMC 26510.</title>
        <authorList>
            <person name="Oh H.-M."/>
            <person name="Yang J.-A."/>
        </authorList>
    </citation>
    <scope>NUCLEOTIDE SEQUENCE [LARGE SCALE GENOMIC DNA]</scope>
    <source>
        <strain evidence="11 12">PAMC 26510</strain>
    </source>
</reference>
<feature type="transmembrane region" description="Helical" evidence="9">
    <location>
        <begin position="627"/>
        <end position="656"/>
    </location>
</feature>
<dbReference type="Gene3D" id="3.30.9.10">
    <property type="entry name" value="D-Amino Acid Oxidase, subunit A, domain 2"/>
    <property type="match status" value="1"/>
</dbReference>
<protein>
    <submittedName>
        <fullName evidence="11">Opine oxidase subunit B</fullName>
    </submittedName>
</protein>
<evidence type="ECO:0000256" key="6">
    <source>
        <dbReference type="ARBA" id="ARBA00022989"/>
    </source>
</evidence>
<evidence type="ECO:0000313" key="11">
    <source>
        <dbReference type="EMBL" id="OTP70797.1"/>
    </source>
</evidence>
<dbReference type="GO" id="GO:0055085">
    <property type="term" value="P:transmembrane transport"/>
    <property type="evidence" value="ECO:0007669"/>
    <property type="project" value="InterPro"/>
</dbReference>
<dbReference type="SUPFAM" id="SSF161098">
    <property type="entry name" value="MetI-like"/>
    <property type="match status" value="1"/>
</dbReference>
<keyword evidence="8 9" id="KW-0472">Membrane</keyword>
<keyword evidence="7" id="KW-0560">Oxidoreductase</keyword>
<feature type="domain" description="ABC transmembrane type-1" evidence="10">
    <location>
        <begin position="498"/>
        <end position="704"/>
    </location>
</feature>
<dbReference type="PROSITE" id="PS50928">
    <property type="entry name" value="ABC_TM1"/>
    <property type="match status" value="1"/>
</dbReference>
<organism evidence="11 12">
    <name type="scientific">Caballeronia sordidicola</name>
    <name type="common">Burkholderia sordidicola</name>
    <dbReference type="NCBI Taxonomy" id="196367"/>
    <lineage>
        <taxon>Bacteria</taxon>
        <taxon>Pseudomonadati</taxon>
        <taxon>Pseudomonadota</taxon>
        <taxon>Betaproteobacteria</taxon>
        <taxon>Burkholderiales</taxon>
        <taxon>Burkholderiaceae</taxon>
        <taxon>Caballeronia</taxon>
    </lineage>
</organism>
<dbReference type="SUPFAM" id="SSF51905">
    <property type="entry name" value="FAD/NAD(P)-binding domain"/>
    <property type="match status" value="1"/>
</dbReference>
<evidence type="ECO:0000256" key="9">
    <source>
        <dbReference type="RuleBase" id="RU363032"/>
    </source>
</evidence>
<keyword evidence="3 9" id="KW-0813">Transport</keyword>
<comment type="subcellular location">
    <subcellularLocation>
        <location evidence="1 9">Cell membrane</location>
        <topology evidence="1 9">Multi-pass membrane protein</topology>
    </subcellularLocation>
</comment>
<evidence type="ECO:0000256" key="3">
    <source>
        <dbReference type="ARBA" id="ARBA00022448"/>
    </source>
</evidence>
<keyword evidence="4" id="KW-1003">Cell membrane</keyword>
<dbReference type="Proteomes" id="UP000194546">
    <property type="component" value="Unassembled WGS sequence"/>
</dbReference>
<accession>A0A242MHZ0</accession>
<feature type="transmembrane region" description="Helical" evidence="9">
    <location>
        <begin position="584"/>
        <end position="606"/>
    </location>
</feature>
<dbReference type="Pfam" id="PF00528">
    <property type="entry name" value="BPD_transp_1"/>
    <property type="match status" value="1"/>
</dbReference>